<keyword evidence="4" id="KW-1185">Reference proteome</keyword>
<dbReference type="OrthoDB" id="9815737at2"/>
<dbReference type="PANTHER" id="PTHR34512">
    <property type="entry name" value="CELL SURFACE PROTEIN"/>
    <property type="match status" value="1"/>
</dbReference>
<name>A0A5C6DAY2_9BACT</name>
<gene>
    <name evidence="3" type="primary">bamB_7</name>
    <name evidence="3" type="ORF">Poly41_52650</name>
</gene>
<evidence type="ECO:0000256" key="1">
    <source>
        <dbReference type="SAM" id="SignalP"/>
    </source>
</evidence>
<reference evidence="3 4" key="1">
    <citation type="submission" date="2019-02" db="EMBL/GenBank/DDBJ databases">
        <title>Deep-cultivation of Planctomycetes and their phenomic and genomic characterization uncovers novel biology.</title>
        <authorList>
            <person name="Wiegand S."/>
            <person name="Jogler M."/>
            <person name="Boedeker C."/>
            <person name="Pinto D."/>
            <person name="Vollmers J."/>
            <person name="Rivas-Marin E."/>
            <person name="Kohn T."/>
            <person name="Peeters S.H."/>
            <person name="Heuer A."/>
            <person name="Rast P."/>
            <person name="Oberbeckmann S."/>
            <person name="Bunk B."/>
            <person name="Jeske O."/>
            <person name="Meyerdierks A."/>
            <person name="Storesund J.E."/>
            <person name="Kallscheuer N."/>
            <person name="Luecker S."/>
            <person name="Lage O.M."/>
            <person name="Pohl T."/>
            <person name="Merkel B.J."/>
            <person name="Hornburger P."/>
            <person name="Mueller R.-W."/>
            <person name="Bruemmer F."/>
            <person name="Labrenz M."/>
            <person name="Spormann A.M."/>
            <person name="Op Den Camp H."/>
            <person name="Overmann J."/>
            <person name="Amann R."/>
            <person name="Jetten M.S.M."/>
            <person name="Mascher T."/>
            <person name="Medema M.H."/>
            <person name="Devos D.P."/>
            <person name="Kaster A.-K."/>
            <person name="Ovreas L."/>
            <person name="Rohde M."/>
            <person name="Galperin M.Y."/>
            <person name="Jogler C."/>
        </authorList>
    </citation>
    <scope>NUCLEOTIDE SEQUENCE [LARGE SCALE GENOMIC DNA]</scope>
    <source>
        <strain evidence="3 4">Poly41</strain>
    </source>
</reference>
<keyword evidence="1" id="KW-0732">Signal</keyword>
<protein>
    <submittedName>
        <fullName evidence="3">Outer membrane protein assembly factor BamB</fullName>
    </submittedName>
</protein>
<sequence precursor="true">MFKPFRLIAILLATTLAETVSAQSTAGDAPLPTVAVDATPPPESWPRLLGRGFDGTAATDKSFDWDAKPQRIWSLDLGDGYGLGAVWGDAYYQSDAETTSEGVKERLRCIHLLTGKVLWQDARPLAYRDLYGYEAGPRSTPAVDADFVFTYGVAGELVCRDRMTHQVVWSVDTVTTYGVVQNFFGVGSSPLLLDDNVVVMVGGSPVEDQHIAPGWLDRVSANGSLLVAFDRKTGKERWKCGDDLASYSSPRTIRLSDRNHVLVLGRDSLWCVDAGTGTVAWSHPHRADLLESVNAMSPVVSGDHVFISECYQIGSVLLKVSSESAKRVWKDPQANRRKQAMRCHWATPVLYDGFLYGCSGRNAPDSDFRCVEWMTGNVRWSDSSRTRSSVTRVGEFLMVLEEGGGMQVIRANPDAFELVADWDLGAVDFQTSPLKYPCWAAPIVVGDKMIVRGDDQVVCFQLTP</sequence>
<accession>A0A5C6DAY2</accession>
<dbReference type="AlphaFoldDB" id="A0A5C6DAY2"/>
<feature type="domain" description="Pyrrolo-quinoline quinone repeat" evidence="2">
    <location>
        <begin position="104"/>
        <end position="201"/>
    </location>
</feature>
<organism evidence="3 4">
    <name type="scientific">Novipirellula artificiosorum</name>
    <dbReference type="NCBI Taxonomy" id="2528016"/>
    <lineage>
        <taxon>Bacteria</taxon>
        <taxon>Pseudomonadati</taxon>
        <taxon>Planctomycetota</taxon>
        <taxon>Planctomycetia</taxon>
        <taxon>Pirellulales</taxon>
        <taxon>Pirellulaceae</taxon>
        <taxon>Novipirellula</taxon>
    </lineage>
</organism>
<dbReference type="Pfam" id="PF13360">
    <property type="entry name" value="PQQ_2"/>
    <property type="match status" value="2"/>
</dbReference>
<proteinExistence type="predicted"/>
<dbReference type="SUPFAM" id="SSF50998">
    <property type="entry name" value="Quinoprotein alcohol dehydrogenase-like"/>
    <property type="match status" value="1"/>
</dbReference>
<evidence type="ECO:0000313" key="4">
    <source>
        <dbReference type="Proteomes" id="UP000319143"/>
    </source>
</evidence>
<dbReference type="Proteomes" id="UP000319143">
    <property type="component" value="Unassembled WGS sequence"/>
</dbReference>
<dbReference type="InterPro" id="IPR002372">
    <property type="entry name" value="PQQ_rpt_dom"/>
</dbReference>
<comment type="caution">
    <text evidence="3">The sequence shown here is derived from an EMBL/GenBank/DDBJ whole genome shotgun (WGS) entry which is preliminary data.</text>
</comment>
<dbReference type="RefSeq" id="WP_146530005.1">
    <property type="nucleotide sequence ID" value="NZ_SJPV01000011.1"/>
</dbReference>
<feature type="signal peptide" evidence="1">
    <location>
        <begin position="1"/>
        <end position="22"/>
    </location>
</feature>
<dbReference type="InterPro" id="IPR011047">
    <property type="entry name" value="Quinoprotein_ADH-like_sf"/>
</dbReference>
<feature type="chain" id="PRO_5023033501" evidence="1">
    <location>
        <begin position="23"/>
        <end position="464"/>
    </location>
</feature>
<evidence type="ECO:0000313" key="3">
    <source>
        <dbReference type="EMBL" id="TWU32887.1"/>
    </source>
</evidence>
<dbReference type="Gene3D" id="2.130.10.10">
    <property type="entry name" value="YVTN repeat-like/Quinoprotein amine dehydrogenase"/>
    <property type="match status" value="2"/>
</dbReference>
<evidence type="ECO:0000259" key="2">
    <source>
        <dbReference type="Pfam" id="PF13360"/>
    </source>
</evidence>
<dbReference type="EMBL" id="SJPV01000011">
    <property type="protein sequence ID" value="TWU32887.1"/>
    <property type="molecule type" value="Genomic_DNA"/>
</dbReference>
<feature type="domain" description="Pyrrolo-quinoline quinone repeat" evidence="2">
    <location>
        <begin position="225"/>
        <end position="390"/>
    </location>
</feature>
<dbReference type="InterPro" id="IPR015943">
    <property type="entry name" value="WD40/YVTN_repeat-like_dom_sf"/>
</dbReference>
<dbReference type="PANTHER" id="PTHR34512:SF30">
    <property type="entry name" value="OUTER MEMBRANE PROTEIN ASSEMBLY FACTOR BAMB"/>
    <property type="match status" value="1"/>
</dbReference>